<comment type="catalytic activity">
    <reaction evidence="1">
        <text>ATP + protein L-histidine = ADP + protein N-phospho-L-histidine.</text>
        <dbReference type="EC" id="2.7.13.3"/>
    </reaction>
</comment>
<dbReference type="InterPro" id="IPR050736">
    <property type="entry name" value="Sensor_HK_Regulatory"/>
</dbReference>
<evidence type="ECO:0000256" key="3">
    <source>
        <dbReference type="ARBA" id="ARBA00022553"/>
    </source>
</evidence>
<dbReference type="SUPFAM" id="SSF55874">
    <property type="entry name" value="ATPase domain of HSP90 chaperone/DNA topoisomerase II/histidine kinase"/>
    <property type="match status" value="1"/>
</dbReference>
<dbReference type="InterPro" id="IPR005467">
    <property type="entry name" value="His_kinase_dom"/>
</dbReference>
<keyword evidence="9" id="KW-1185">Reference proteome</keyword>
<name>K9VJT2_9CYAN</name>
<dbReference type="AlphaFoldDB" id="K9VJT2"/>
<dbReference type="SMART" id="SM00387">
    <property type="entry name" value="HATPase_c"/>
    <property type="match status" value="1"/>
</dbReference>
<dbReference type="PANTHER" id="PTHR43711">
    <property type="entry name" value="TWO-COMPONENT HISTIDINE KINASE"/>
    <property type="match status" value="1"/>
</dbReference>
<dbReference type="InterPro" id="IPR029016">
    <property type="entry name" value="GAF-like_dom_sf"/>
</dbReference>
<dbReference type="CDD" id="cd00082">
    <property type="entry name" value="HisKA"/>
    <property type="match status" value="1"/>
</dbReference>
<feature type="domain" description="Histidine kinase" evidence="7">
    <location>
        <begin position="194"/>
        <end position="463"/>
    </location>
</feature>
<dbReference type="InterPro" id="IPR003594">
    <property type="entry name" value="HATPase_dom"/>
</dbReference>
<dbReference type="eggNOG" id="COG2205">
    <property type="taxonomic scope" value="Bacteria"/>
</dbReference>
<sequence length="463" mass="51082">MLMPASSEFVKLCRSQVAIAVSLGAKFSAVYLTQELVEGSEAKLVPIAVYPETSAESEENQGLRLQSSESSTVKPVPRLLAQPVGAVEESTVGAIAPEPLPGNERSSHQCQGPENVWQQRRQIVTPLIHEGAVMGLLVSGRQDRPWNEREEAQIQQIARTLALACILDQRSQWMQQELGTSRQIQAQVYDTMHNLLHQFKSPLTALRTFGKLLARRLVPEDKNRNVAFSIVRESDRLQELLGQFDRTVDTGEAHLKLRSGTSEKAMSKVESIRHSPLSLSPAANLEESCFVAEVLKPLLISAEAIASERNLKLVADIEANLPPVSANDRALREVLSNLIDNALKYTPAGRQIYIKVRYKAADGDRAGYSQLPAIAVAVSDTGSGIPPQDLEHLFERHYRGEKAQTEIPGTGLGLAIARDLVRQMQGEIEVFSPVNPEWLPSSETHLYPTDRGTTFVVWLPVNK</sequence>
<keyword evidence="3" id="KW-0597">Phosphoprotein</keyword>
<dbReference type="KEGG" id="oni:Osc7112_3101"/>
<dbReference type="OrthoDB" id="9773956at2"/>
<dbReference type="InterPro" id="IPR003018">
    <property type="entry name" value="GAF"/>
</dbReference>
<dbReference type="PANTHER" id="PTHR43711:SF26">
    <property type="entry name" value="SENSOR HISTIDINE KINASE RCSC"/>
    <property type="match status" value="1"/>
</dbReference>
<dbReference type="PROSITE" id="PS50109">
    <property type="entry name" value="HIS_KIN"/>
    <property type="match status" value="1"/>
</dbReference>
<evidence type="ECO:0000256" key="1">
    <source>
        <dbReference type="ARBA" id="ARBA00000085"/>
    </source>
</evidence>
<dbReference type="PRINTS" id="PR00344">
    <property type="entry name" value="BCTRLSENSOR"/>
</dbReference>
<dbReference type="Pfam" id="PF00512">
    <property type="entry name" value="HisKA"/>
    <property type="match status" value="1"/>
</dbReference>
<dbReference type="CDD" id="cd00075">
    <property type="entry name" value="HATPase"/>
    <property type="match status" value="1"/>
</dbReference>
<accession>K9VJT2</accession>
<dbReference type="STRING" id="179408.Osc7112_3101"/>
<dbReference type="Gene3D" id="3.30.565.10">
    <property type="entry name" value="Histidine kinase-like ATPase, C-terminal domain"/>
    <property type="match status" value="1"/>
</dbReference>
<dbReference type="Gene3D" id="3.30.450.40">
    <property type="match status" value="1"/>
</dbReference>
<keyword evidence="6" id="KW-0902">Two-component regulatory system</keyword>
<gene>
    <name evidence="8" type="ORF">Osc7112_3101</name>
</gene>
<dbReference type="Pfam" id="PF01590">
    <property type="entry name" value="GAF"/>
    <property type="match status" value="1"/>
</dbReference>
<dbReference type="InterPro" id="IPR036890">
    <property type="entry name" value="HATPase_C_sf"/>
</dbReference>
<evidence type="ECO:0000256" key="5">
    <source>
        <dbReference type="ARBA" id="ARBA00022777"/>
    </source>
</evidence>
<keyword evidence="5 8" id="KW-0418">Kinase</keyword>
<evidence type="ECO:0000256" key="4">
    <source>
        <dbReference type="ARBA" id="ARBA00022679"/>
    </source>
</evidence>
<evidence type="ECO:0000256" key="2">
    <source>
        <dbReference type="ARBA" id="ARBA00012438"/>
    </source>
</evidence>
<reference evidence="8 9" key="1">
    <citation type="submission" date="2012-05" db="EMBL/GenBank/DDBJ databases">
        <title>Finished chromosome of genome of Oscillatoria sp. PCC 7112.</title>
        <authorList>
            <consortium name="US DOE Joint Genome Institute"/>
            <person name="Gugger M."/>
            <person name="Coursin T."/>
            <person name="Rippka R."/>
            <person name="Tandeau De Marsac N."/>
            <person name="Huntemann M."/>
            <person name="Wei C.-L."/>
            <person name="Han J."/>
            <person name="Detter J.C."/>
            <person name="Han C."/>
            <person name="Tapia R."/>
            <person name="Davenport K."/>
            <person name="Daligault H."/>
            <person name="Erkkila T."/>
            <person name="Gu W."/>
            <person name="Munk A.C.C."/>
            <person name="Teshima H."/>
            <person name="Xu Y."/>
            <person name="Chain P."/>
            <person name="Chen A."/>
            <person name="Krypides N."/>
            <person name="Mavromatis K."/>
            <person name="Markowitz V."/>
            <person name="Szeto E."/>
            <person name="Ivanova N."/>
            <person name="Mikhailova N."/>
            <person name="Ovchinnikova G."/>
            <person name="Pagani I."/>
            <person name="Pati A."/>
            <person name="Goodwin L."/>
            <person name="Peters L."/>
            <person name="Pitluck S."/>
            <person name="Woyke T."/>
            <person name="Kerfeld C."/>
        </authorList>
    </citation>
    <scope>NUCLEOTIDE SEQUENCE [LARGE SCALE GENOMIC DNA]</scope>
    <source>
        <strain evidence="8 9">PCC 7112</strain>
    </source>
</reference>
<dbReference type="SUPFAM" id="SSF55781">
    <property type="entry name" value="GAF domain-like"/>
    <property type="match status" value="1"/>
</dbReference>
<evidence type="ECO:0000259" key="7">
    <source>
        <dbReference type="PROSITE" id="PS50109"/>
    </source>
</evidence>
<organism evidence="8 9">
    <name type="scientific">Phormidium nigroviride PCC 7112</name>
    <dbReference type="NCBI Taxonomy" id="179408"/>
    <lineage>
        <taxon>Bacteria</taxon>
        <taxon>Bacillati</taxon>
        <taxon>Cyanobacteriota</taxon>
        <taxon>Cyanophyceae</taxon>
        <taxon>Oscillatoriophycideae</taxon>
        <taxon>Oscillatoriales</taxon>
        <taxon>Oscillatoriaceae</taxon>
        <taxon>Phormidium</taxon>
    </lineage>
</organism>
<evidence type="ECO:0000313" key="8">
    <source>
        <dbReference type="EMBL" id="AFZ07490.1"/>
    </source>
</evidence>
<keyword evidence="4 8" id="KW-0808">Transferase</keyword>
<evidence type="ECO:0000313" key="9">
    <source>
        <dbReference type="Proteomes" id="UP000010478"/>
    </source>
</evidence>
<dbReference type="InterPro" id="IPR036097">
    <property type="entry name" value="HisK_dim/P_sf"/>
</dbReference>
<dbReference type="GO" id="GO:0000155">
    <property type="term" value="F:phosphorelay sensor kinase activity"/>
    <property type="evidence" value="ECO:0007669"/>
    <property type="project" value="InterPro"/>
</dbReference>
<dbReference type="InterPro" id="IPR003661">
    <property type="entry name" value="HisK_dim/P_dom"/>
</dbReference>
<dbReference type="SUPFAM" id="SSF47384">
    <property type="entry name" value="Homodimeric domain of signal transducing histidine kinase"/>
    <property type="match status" value="1"/>
</dbReference>
<dbReference type="Pfam" id="PF02518">
    <property type="entry name" value="HATPase_c"/>
    <property type="match status" value="1"/>
</dbReference>
<proteinExistence type="predicted"/>
<dbReference type="InterPro" id="IPR004358">
    <property type="entry name" value="Sig_transdc_His_kin-like_C"/>
</dbReference>
<dbReference type="SMART" id="SM00388">
    <property type="entry name" value="HisKA"/>
    <property type="match status" value="1"/>
</dbReference>
<dbReference type="EC" id="2.7.13.3" evidence="2"/>
<protein>
    <recommendedName>
        <fullName evidence="2">histidine kinase</fullName>
        <ecNumber evidence="2">2.7.13.3</ecNumber>
    </recommendedName>
</protein>
<dbReference type="HOGENOM" id="CLU_038688_0_0_3"/>
<dbReference type="Proteomes" id="UP000010478">
    <property type="component" value="Chromosome"/>
</dbReference>
<evidence type="ECO:0000256" key="6">
    <source>
        <dbReference type="ARBA" id="ARBA00023012"/>
    </source>
</evidence>
<dbReference type="EMBL" id="CP003614">
    <property type="protein sequence ID" value="AFZ07490.1"/>
    <property type="molecule type" value="Genomic_DNA"/>
</dbReference>